<proteinExistence type="predicted"/>
<keyword evidence="1" id="KW-0472">Membrane</keyword>
<dbReference type="EMBL" id="LQXV01000089">
    <property type="protein sequence ID" value="KXU10258.1"/>
    <property type="molecule type" value="Genomic_DNA"/>
</dbReference>
<keyword evidence="1" id="KW-1133">Transmembrane helix</keyword>
<evidence type="ECO:0000313" key="3">
    <source>
        <dbReference type="Proteomes" id="UP000071927"/>
    </source>
</evidence>
<sequence>MTLSAILNIIMIAIGVIIHMIGFGYLFFNRSIHISSRGRVSICFTGKYSDLMTALWIIGSIIMIIGGTMLVNALIL</sequence>
<gene>
    <name evidence="2" type="ORF">SGADD03_00254</name>
</gene>
<evidence type="ECO:0000313" key="2">
    <source>
        <dbReference type="EMBL" id="KXU10258.1"/>
    </source>
</evidence>
<name>A0A139R672_9STRE</name>
<reference evidence="2 3" key="1">
    <citation type="submission" date="2016-01" db="EMBL/GenBank/DDBJ databases">
        <title>Highly variable Streptococcus oralis are common among viridans streptococci isolated from primates.</title>
        <authorList>
            <person name="Denapaite D."/>
            <person name="Rieger M."/>
            <person name="Koendgen S."/>
            <person name="Brueckner R."/>
            <person name="Ochigava I."/>
            <person name="Kappeler P."/>
            <person name="Maetz-Rensing K."/>
            <person name="Leendertz F."/>
            <person name="Hakenbeck R."/>
        </authorList>
    </citation>
    <scope>NUCLEOTIDE SEQUENCE [LARGE SCALE GENOMIC DNA]</scope>
    <source>
        <strain evidence="2 3">DD03</strain>
    </source>
</reference>
<protein>
    <submittedName>
        <fullName evidence="2">Uncharacterized protein</fullName>
    </submittedName>
</protein>
<feature type="transmembrane region" description="Helical" evidence="1">
    <location>
        <begin position="49"/>
        <end position="75"/>
    </location>
</feature>
<organism evidence="2 3">
    <name type="scientific">Streptococcus gallolyticus</name>
    <dbReference type="NCBI Taxonomy" id="315405"/>
    <lineage>
        <taxon>Bacteria</taxon>
        <taxon>Bacillati</taxon>
        <taxon>Bacillota</taxon>
        <taxon>Bacilli</taxon>
        <taxon>Lactobacillales</taxon>
        <taxon>Streptococcaceae</taxon>
        <taxon>Streptococcus</taxon>
    </lineage>
</organism>
<accession>A0A139R672</accession>
<dbReference type="Proteomes" id="UP000071927">
    <property type="component" value="Unassembled WGS sequence"/>
</dbReference>
<dbReference type="AlphaFoldDB" id="A0A139R672"/>
<dbReference type="PATRIC" id="fig|315405.12.peg.337"/>
<keyword evidence="1" id="KW-0812">Transmembrane</keyword>
<comment type="caution">
    <text evidence="2">The sequence shown here is derived from an EMBL/GenBank/DDBJ whole genome shotgun (WGS) entry which is preliminary data.</text>
</comment>
<evidence type="ECO:0000256" key="1">
    <source>
        <dbReference type="SAM" id="Phobius"/>
    </source>
</evidence>
<feature type="transmembrane region" description="Helical" evidence="1">
    <location>
        <begin position="6"/>
        <end position="28"/>
    </location>
</feature>